<reference evidence="1 2" key="1">
    <citation type="submission" date="2019-06" db="EMBL/GenBank/DDBJ databases">
        <title>Sequencing the genomes of 1000 actinobacteria strains.</title>
        <authorList>
            <person name="Klenk H.-P."/>
        </authorList>
    </citation>
    <scope>NUCLEOTIDE SEQUENCE [LARGE SCALE GENOMIC DNA]</scope>
    <source>
        <strain evidence="1 2">DSM 25218</strain>
    </source>
</reference>
<dbReference type="EMBL" id="VFOV01000001">
    <property type="protein sequence ID" value="TQL69113.1"/>
    <property type="molecule type" value="Genomic_DNA"/>
</dbReference>
<evidence type="ECO:0000313" key="1">
    <source>
        <dbReference type="EMBL" id="TQL69113.1"/>
    </source>
</evidence>
<proteinExistence type="predicted"/>
<keyword evidence="2" id="KW-1185">Reference proteome</keyword>
<name>A0A543A932_9ACTN</name>
<organism evidence="1 2">
    <name type="scientific">Nocardioides albertanoniae</name>
    <dbReference type="NCBI Taxonomy" id="1175486"/>
    <lineage>
        <taxon>Bacteria</taxon>
        <taxon>Bacillati</taxon>
        <taxon>Actinomycetota</taxon>
        <taxon>Actinomycetes</taxon>
        <taxon>Propionibacteriales</taxon>
        <taxon>Nocardioidaceae</taxon>
        <taxon>Nocardioides</taxon>
    </lineage>
</organism>
<dbReference type="AlphaFoldDB" id="A0A543A932"/>
<comment type="caution">
    <text evidence="1">The sequence shown here is derived from an EMBL/GenBank/DDBJ whole genome shotgun (WGS) entry which is preliminary data.</text>
</comment>
<dbReference type="RefSeq" id="WP_141781031.1">
    <property type="nucleotide sequence ID" value="NZ_VFOV01000001.1"/>
</dbReference>
<dbReference type="Pfam" id="PF09957">
    <property type="entry name" value="VapB_antitoxin"/>
    <property type="match status" value="1"/>
</dbReference>
<evidence type="ECO:0000313" key="2">
    <source>
        <dbReference type="Proteomes" id="UP000320209"/>
    </source>
</evidence>
<sequence>MAVTQIELDAELLAEVQRISGATTTQEAVDFAIRELVIRNHEGDAPRHAQKLARTWDYDGWQVLNKRDRANVVHH</sequence>
<protein>
    <submittedName>
        <fullName evidence="1">Arc/MetJ family transcription regulator</fullName>
    </submittedName>
</protein>
<dbReference type="InterPro" id="IPR019239">
    <property type="entry name" value="VapB_antitoxin"/>
</dbReference>
<gene>
    <name evidence="1" type="ORF">FB381_3015</name>
</gene>
<accession>A0A543A932</accession>
<dbReference type="OrthoDB" id="4563074at2"/>
<dbReference type="Proteomes" id="UP000320209">
    <property type="component" value="Unassembled WGS sequence"/>
</dbReference>